<name>A0A9W4XIN1_9PLEO</name>
<evidence type="ECO:0000313" key="1">
    <source>
        <dbReference type="EMBL" id="CAI6333048.1"/>
    </source>
</evidence>
<evidence type="ECO:0000313" key="2">
    <source>
        <dbReference type="Proteomes" id="UP001152607"/>
    </source>
</evidence>
<dbReference type="Proteomes" id="UP001152607">
    <property type="component" value="Unassembled WGS sequence"/>
</dbReference>
<sequence>MLPWPVALPQDASRMGAPPSITEGMRDAVLEAAAAAAERGMGGCNVTLQCSEHQTSASSQRCKPRSAVGRLGLGGCSHGRCRAETGLVELWNANPQRCGSLIAPFGRLILDVLWLLARQLHSSLGRRCPPATIEGHDRGTAAEHMLPR</sequence>
<dbReference type="AlphaFoldDB" id="A0A9W4XIN1"/>
<gene>
    <name evidence="1" type="ORF">PDIGIT_LOCUS6083</name>
</gene>
<accession>A0A9W4XIN1</accession>
<proteinExistence type="predicted"/>
<protein>
    <submittedName>
        <fullName evidence="1">Uncharacterized protein</fullName>
    </submittedName>
</protein>
<comment type="caution">
    <text evidence="1">The sequence shown here is derived from an EMBL/GenBank/DDBJ whole genome shotgun (WGS) entry which is preliminary data.</text>
</comment>
<dbReference type="EMBL" id="CAOQHR010000004">
    <property type="protein sequence ID" value="CAI6333048.1"/>
    <property type="molecule type" value="Genomic_DNA"/>
</dbReference>
<keyword evidence="2" id="KW-1185">Reference proteome</keyword>
<reference evidence="1" key="1">
    <citation type="submission" date="2023-01" db="EMBL/GenBank/DDBJ databases">
        <authorList>
            <person name="Van Ghelder C."/>
            <person name="Rancurel C."/>
        </authorList>
    </citation>
    <scope>NUCLEOTIDE SEQUENCE</scope>
    <source>
        <strain evidence="1">CNCM I-4278</strain>
    </source>
</reference>
<organism evidence="1 2">
    <name type="scientific">Periconia digitata</name>
    <dbReference type="NCBI Taxonomy" id="1303443"/>
    <lineage>
        <taxon>Eukaryota</taxon>
        <taxon>Fungi</taxon>
        <taxon>Dikarya</taxon>
        <taxon>Ascomycota</taxon>
        <taxon>Pezizomycotina</taxon>
        <taxon>Dothideomycetes</taxon>
        <taxon>Pleosporomycetidae</taxon>
        <taxon>Pleosporales</taxon>
        <taxon>Massarineae</taxon>
        <taxon>Periconiaceae</taxon>
        <taxon>Periconia</taxon>
    </lineage>
</organism>